<name>A0A0L0DS52_THETB</name>
<reference evidence="4 5" key="1">
    <citation type="submission" date="2010-05" db="EMBL/GenBank/DDBJ databases">
        <title>The Genome Sequence of Thecamonas trahens ATCC 50062.</title>
        <authorList>
            <consortium name="The Broad Institute Genome Sequencing Platform"/>
            <person name="Russ C."/>
            <person name="Cuomo C."/>
            <person name="Shea T."/>
            <person name="Young S.K."/>
            <person name="Zeng Q."/>
            <person name="Koehrsen M."/>
            <person name="Haas B."/>
            <person name="Borodovsky M."/>
            <person name="Guigo R."/>
            <person name="Alvarado L."/>
            <person name="Berlin A."/>
            <person name="Bochicchio J."/>
            <person name="Borenstein D."/>
            <person name="Chapman S."/>
            <person name="Chen Z."/>
            <person name="Freedman E."/>
            <person name="Gellesch M."/>
            <person name="Goldberg J."/>
            <person name="Griggs A."/>
            <person name="Gujja S."/>
            <person name="Heilman E."/>
            <person name="Heiman D."/>
            <person name="Hepburn T."/>
            <person name="Howarth C."/>
            <person name="Jen D."/>
            <person name="Larson L."/>
            <person name="Mehta T."/>
            <person name="Park D."/>
            <person name="Pearson M."/>
            <person name="Roberts A."/>
            <person name="Saif S."/>
            <person name="Shenoy N."/>
            <person name="Sisk P."/>
            <person name="Stolte C."/>
            <person name="Sykes S."/>
            <person name="Thomson T."/>
            <person name="Walk T."/>
            <person name="White J."/>
            <person name="Yandava C."/>
            <person name="Burger G."/>
            <person name="Gray M.W."/>
            <person name="Holland P.W.H."/>
            <person name="King N."/>
            <person name="Lang F.B.F."/>
            <person name="Roger A.J."/>
            <person name="Ruiz-Trillo I."/>
            <person name="Lander E."/>
            <person name="Nusbaum C."/>
        </authorList>
    </citation>
    <scope>NUCLEOTIDE SEQUENCE [LARGE SCALE GENOMIC DNA]</scope>
    <source>
        <strain evidence="4 5">ATCC 50062</strain>
    </source>
</reference>
<dbReference type="GeneID" id="25568396"/>
<evidence type="ECO:0000313" key="5">
    <source>
        <dbReference type="Proteomes" id="UP000054408"/>
    </source>
</evidence>
<dbReference type="SMART" id="SM00244">
    <property type="entry name" value="PHB"/>
    <property type="match status" value="1"/>
</dbReference>
<accession>A0A0L0DS52</accession>
<dbReference type="PANTHER" id="PTHR10264:SF19">
    <property type="entry name" value="AT06885P-RELATED"/>
    <property type="match status" value="1"/>
</dbReference>
<evidence type="ECO:0000313" key="4">
    <source>
        <dbReference type="EMBL" id="KNC54278.1"/>
    </source>
</evidence>
<feature type="compositionally biased region" description="Basic residues" evidence="2">
    <location>
        <begin position="46"/>
        <end position="58"/>
    </location>
</feature>
<dbReference type="GO" id="GO:0098552">
    <property type="term" value="C:side of membrane"/>
    <property type="evidence" value="ECO:0007669"/>
    <property type="project" value="UniProtKB-ARBA"/>
</dbReference>
<dbReference type="InterPro" id="IPR001107">
    <property type="entry name" value="Band_7"/>
</dbReference>
<dbReference type="AlphaFoldDB" id="A0A0L0DS52"/>
<feature type="compositionally biased region" description="Low complexity" evidence="2">
    <location>
        <begin position="26"/>
        <end position="42"/>
    </location>
</feature>
<dbReference type="PANTHER" id="PTHR10264">
    <property type="entry name" value="BAND 7 PROTEIN-RELATED"/>
    <property type="match status" value="1"/>
</dbReference>
<feature type="region of interest" description="Disordered" evidence="2">
    <location>
        <begin position="19"/>
        <end position="80"/>
    </location>
</feature>
<dbReference type="InterPro" id="IPR036013">
    <property type="entry name" value="Band_7/SPFH_dom_sf"/>
</dbReference>
<dbReference type="Gene3D" id="3.30.479.30">
    <property type="entry name" value="Band 7 domain"/>
    <property type="match status" value="1"/>
</dbReference>
<dbReference type="STRING" id="461836.A0A0L0DS52"/>
<gene>
    <name evidence="4" type="ORF">AMSG_10077</name>
</gene>
<dbReference type="InterPro" id="IPR001972">
    <property type="entry name" value="Stomatin_HflK_fam"/>
</dbReference>
<dbReference type="SUPFAM" id="SSF117892">
    <property type="entry name" value="Band 7/SPFH domain"/>
    <property type="match status" value="1"/>
</dbReference>
<comment type="similarity">
    <text evidence="1">Belongs to the band 7/mec-2 family.</text>
</comment>
<dbReference type="PRINTS" id="PR00721">
    <property type="entry name" value="STOMATIN"/>
</dbReference>
<sequence length="344" mass="37012">MYLIIVCFEMSSSQSEYEYTAEDEGSSSLSGSGESGSVSQLSYVKSKGRGKGKRKGKSSRSEVAARKRTRAENQIGGHSGDKDACSMWFKGAQTMGGICVSAACMPLACCGCGPVRQISEGQRGILMTFGKLSRVLEPGTYHANPCTQEIRRYTVALQSLDVPRQSVLTTDDVTLDVDAVVFVRIFDVVKAAFAVENYREAVVNLAAASLVTVVGNTSLEHIFQERGTLNDRIKDQMQLETDEWGIEVDVEIADVVIPTHMQRSLAAAAEAKRDGKAKLVTARAEKKASTILQSAAELMENPIALQLRYFQTLSEIAAENNSTVIVPSGMHDLATAAAGARAGK</sequence>
<dbReference type="Pfam" id="PF01145">
    <property type="entry name" value="Band_7"/>
    <property type="match status" value="1"/>
</dbReference>
<keyword evidence="5" id="KW-1185">Reference proteome</keyword>
<dbReference type="FunFam" id="3.30.479.30:FF:000004">
    <property type="entry name" value="Putative membrane protease family, stomatin"/>
    <property type="match status" value="1"/>
</dbReference>
<evidence type="ECO:0000259" key="3">
    <source>
        <dbReference type="SMART" id="SM00244"/>
    </source>
</evidence>
<protein>
    <recommendedName>
        <fullName evidence="3">Band 7 domain-containing protein</fullName>
    </recommendedName>
</protein>
<dbReference type="OrthoDB" id="2105077at2759"/>
<dbReference type="InterPro" id="IPR043202">
    <property type="entry name" value="Band-7_stomatin-like"/>
</dbReference>
<dbReference type="Gene3D" id="6.10.250.2090">
    <property type="match status" value="1"/>
</dbReference>
<proteinExistence type="inferred from homology"/>
<dbReference type="eggNOG" id="KOG2621">
    <property type="taxonomic scope" value="Eukaryota"/>
</dbReference>
<organism evidence="4 5">
    <name type="scientific">Thecamonas trahens ATCC 50062</name>
    <dbReference type="NCBI Taxonomy" id="461836"/>
    <lineage>
        <taxon>Eukaryota</taxon>
        <taxon>Apusozoa</taxon>
        <taxon>Apusomonadida</taxon>
        <taxon>Apusomonadidae</taxon>
        <taxon>Thecamonas</taxon>
    </lineage>
</organism>
<evidence type="ECO:0000256" key="1">
    <source>
        <dbReference type="ARBA" id="ARBA00008164"/>
    </source>
</evidence>
<dbReference type="RefSeq" id="XP_013753910.1">
    <property type="nucleotide sequence ID" value="XM_013898456.1"/>
</dbReference>
<dbReference type="Proteomes" id="UP000054408">
    <property type="component" value="Unassembled WGS sequence"/>
</dbReference>
<dbReference type="EMBL" id="GL349487">
    <property type="protein sequence ID" value="KNC54278.1"/>
    <property type="molecule type" value="Genomic_DNA"/>
</dbReference>
<dbReference type="GO" id="GO:0005886">
    <property type="term" value="C:plasma membrane"/>
    <property type="evidence" value="ECO:0007669"/>
    <property type="project" value="InterPro"/>
</dbReference>
<evidence type="ECO:0000256" key="2">
    <source>
        <dbReference type="SAM" id="MobiDB-lite"/>
    </source>
</evidence>
<feature type="domain" description="Band 7" evidence="3">
    <location>
        <begin position="113"/>
        <end position="269"/>
    </location>
</feature>
<dbReference type="OMA" id="KFGRFER"/>